<dbReference type="EC" id="2.3.1.225" evidence="7"/>
<feature type="transmembrane region" description="Helical" evidence="7">
    <location>
        <begin position="20"/>
        <end position="42"/>
    </location>
</feature>
<comment type="domain">
    <text evidence="7">The DHHC domain is required for palmitoyltransferase activity.</text>
</comment>
<evidence type="ECO:0000256" key="7">
    <source>
        <dbReference type="RuleBase" id="RU079119"/>
    </source>
</evidence>
<keyword evidence="10" id="KW-1185">Reference proteome</keyword>
<evidence type="ECO:0000256" key="3">
    <source>
        <dbReference type="ARBA" id="ARBA00022692"/>
    </source>
</evidence>
<evidence type="ECO:0000256" key="2">
    <source>
        <dbReference type="ARBA" id="ARBA00022679"/>
    </source>
</evidence>
<dbReference type="InterPro" id="IPR001594">
    <property type="entry name" value="Palmitoyltrfase_DHHC"/>
</dbReference>
<dbReference type="Proteomes" id="UP000481153">
    <property type="component" value="Unassembled WGS sequence"/>
</dbReference>
<feature type="transmembrane region" description="Helical" evidence="7">
    <location>
        <begin position="187"/>
        <end position="210"/>
    </location>
</feature>
<dbReference type="AlphaFoldDB" id="A0A6G0XUQ2"/>
<proteinExistence type="inferred from homology"/>
<comment type="catalytic activity">
    <reaction evidence="7">
        <text>L-cysteinyl-[protein] + hexadecanoyl-CoA = S-hexadecanoyl-L-cysteinyl-[protein] + CoA</text>
        <dbReference type="Rhea" id="RHEA:36683"/>
        <dbReference type="Rhea" id="RHEA-COMP:10131"/>
        <dbReference type="Rhea" id="RHEA-COMP:11032"/>
        <dbReference type="ChEBI" id="CHEBI:29950"/>
        <dbReference type="ChEBI" id="CHEBI:57287"/>
        <dbReference type="ChEBI" id="CHEBI:57379"/>
        <dbReference type="ChEBI" id="CHEBI:74151"/>
        <dbReference type="EC" id="2.3.1.225"/>
    </reaction>
</comment>
<keyword evidence="2 7" id="KW-0808">Transferase</keyword>
<evidence type="ECO:0000313" key="10">
    <source>
        <dbReference type="Proteomes" id="UP000481153"/>
    </source>
</evidence>
<protein>
    <recommendedName>
        <fullName evidence="7">Palmitoyltransferase</fullName>
        <ecNumber evidence="7">2.3.1.225</ecNumber>
    </recommendedName>
</protein>
<keyword evidence="3 7" id="KW-0812">Transmembrane</keyword>
<evidence type="ECO:0000259" key="8">
    <source>
        <dbReference type="Pfam" id="PF01529"/>
    </source>
</evidence>
<evidence type="ECO:0000313" key="9">
    <source>
        <dbReference type="EMBL" id="KAF0744164.1"/>
    </source>
</evidence>
<keyword evidence="5 7" id="KW-0472">Membrane</keyword>
<evidence type="ECO:0000256" key="1">
    <source>
        <dbReference type="ARBA" id="ARBA00004141"/>
    </source>
</evidence>
<comment type="subcellular location">
    <subcellularLocation>
        <location evidence="1">Membrane</location>
        <topology evidence="1">Multi-pass membrane protein</topology>
    </subcellularLocation>
</comment>
<evidence type="ECO:0000256" key="4">
    <source>
        <dbReference type="ARBA" id="ARBA00022989"/>
    </source>
</evidence>
<accession>A0A6G0XUQ2</accession>
<dbReference type="EMBL" id="VJMJ01000010">
    <property type="protein sequence ID" value="KAF0744164.1"/>
    <property type="molecule type" value="Genomic_DNA"/>
</dbReference>
<dbReference type="VEuPathDB" id="FungiDB:AeMF1_021429"/>
<evidence type="ECO:0000256" key="5">
    <source>
        <dbReference type="ARBA" id="ARBA00023136"/>
    </source>
</evidence>
<reference evidence="9 10" key="1">
    <citation type="submission" date="2019-07" db="EMBL/GenBank/DDBJ databases">
        <title>Genomics analysis of Aphanomyces spp. identifies a new class of oomycete effector associated with host adaptation.</title>
        <authorList>
            <person name="Gaulin E."/>
        </authorList>
    </citation>
    <scope>NUCLEOTIDE SEQUENCE [LARGE SCALE GENOMIC DNA]</scope>
    <source>
        <strain evidence="9 10">ATCC 201684</strain>
    </source>
</reference>
<feature type="transmembrane region" description="Helical" evidence="7">
    <location>
        <begin position="54"/>
        <end position="76"/>
    </location>
</feature>
<organism evidence="9 10">
    <name type="scientific">Aphanomyces euteiches</name>
    <dbReference type="NCBI Taxonomy" id="100861"/>
    <lineage>
        <taxon>Eukaryota</taxon>
        <taxon>Sar</taxon>
        <taxon>Stramenopiles</taxon>
        <taxon>Oomycota</taxon>
        <taxon>Saprolegniomycetes</taxon>
        <taxon>Saprolegniales</taxon>
        <taxon>Verrucalvaceae</taxon>
        <taxon>Aphanomyces</taxon>
    </lineage>
</organism>
<dbReference type="GO" id="GO:0016020">
    <property type="term" value="C:membrane"/>
    <property type="evidence" value="ECO:0007669"/>
    <property type="project" value="UniProtKB-SubCell"/>
</dbReference>
<dbReference type="GO" id="GO:0019706">
    <property type="term" value="F:protein-cysteine S-palmitoyltransferase activity"/>
    <property type="evidence" value="ECO:0007669"/>
    <property type="project" value="UniProtKB-EC"/>
</dbReference>
<comment type="similarity">
    <text evidence="7">Belongs to the DHHC palmitoyltransferase family.</text>
</comment>
<dbReference type="PROSITE" id="PS50216">
    <property type="entry name" value="DHHC"/>
    <property type="match status" value="1"/>
</dbReference>
<dbReference type="PANTHER" id="PTHR12246">
    <property type="entry name" value="PALMITOYLTRANSFERASE ZDHHC16"/>
    <property type="match status" value="1"/>
</dbReference>
<name>A0A6G0XUQ2_9STRA</name>
<dbReference type="InterPro" id="IPR039859">
    <property type="entry name" value="PFA4/ZDH16/20/ERF2-like"/>
</dbReference>
<dbReference type="Pfam" id="PF01529">
    <property type="entry name" value="DHHC"/>
    <property type="match status" value="1"/>
</dbReference>
<keyword evidence="6 7" id="KW-0012">Acyltransferase</keyword>
<keyword evidence="4 7" id="KW-1133">Transmembrane helix</keyword>
<gene>
    <name evidence="9" type="ORF">Ae201684_001305</name>
</gene>
<feature type="domain" description="Palmitoyltransferase DHHC" evidence="8">
    <location>
        <begin position="105"/>
        <end position="219"/>
    </location>
</feature>
<evidence type="ECO:0000256" key="6">
    <source>
        <dbReference type="ARBA" id="ARBA00023315"/>
    </source>
</evidence>
<sequence>MNHIAMLFQHRSSVVRALSWIPVALVTALITLEYVVFVQYHIRAKLSEGDDSVWLVLEFVFFNALTALTVFSYYAVVTTDPGLVNDATADYLRARASQAGIQLPMCRSCLKPKPTRTHHCSVCRMCVVKMDHHCPWVGNCVGLRNLKFFFLFVSYGAITCAWILFRLFDRFVRAVHHLDNSLPLHALIAYVMSASVTLSLLIFVCFHTYLICNGQTTLELNIYGRRSPYKYHQIAQNWRAVFGTKRYTWWLPLVADGADLDYLHWSRGHQAPVTDRSYYDDDDEADVSLIL</sequence>
<feature type="transmembrane region" description="Helical" evidence="7">
    <location>
        <begin position="148"/>
        <end position="167"/>
    </location>
</feature>
<comment type="caution">
    <text evidence="9">The sequence shown here is derived from an EMBL/GenBank/DDBJ whole genome shotgun (WGS) entry which is preliminary data.</text>
</comment>